<dbReference type="AlphaFoldDB" id="A0AAV3PPM5"/>
<gene>
    <name evidence="1" type="ORF">LIER_43212</name>
</gene>
<evidence type="ECO:0000313" key="2">
    <source>
        <dbReference type="Proteomes" id="UP001454036"/>
    </source>
</evidence>
<keyword evidence="2" id="KW-1185">Reference proteome</keyword>
<reference evidence="1 2" key="1">
    <citation type="submission" date="2024-01" db="EMBL/GenBank/DDBJ databases">
        <title>The complete chloroplast genome sequence of Lithospermum erythrorhizon: insights into the phylogenetic relationship among Boraginaceae species and the maternal lineages of purple gromwells.</title>
        <authorList>
            <person name="Okada T."/>
            <person name="Watanabe K."/>
        </authorList>
    </citation>
    <scope>NUCLEOTIDE SEQUENCE [LARGE SCALE GENOMIC DNA]</scope>
</reference>
<dbReference type="Proteomes" id="UP001454036">
    <property type="component" value="Unassembled WGS sequence"/>
</dbReference>
<proteinExistence type="predicted"/>
<name>A0AAV3PPM5_LITER</name>
<dbReference type="EMBL" id="BAABME010033528">
    <property type="protein sequence ID" value="GAA0153180.1"/>
    <property type="molecule type" value="Genomic_DNA"/>
</dbReference>
<sequence>MSSLGVKSSSSLKIIQDFSDGALIQRSYARFLRGSAPSSKVRHYFTQWPSSHTQNKGRFTITLAWIRKNFRPILSFLNSTYSHPSKAAANLNATSFLKNLSFNPPKCIQNKQSQNLIWTWSTFLPHSSINTKWLSKHHGPPPVIRCFSSTEGKKCRIECPALETLNPLQFQAFDMVIIKFWMLMKPSLCERTLAKALASHSTIPSARSSSSRWMGRSSH</sequence>
<accession>A0AAV3PPM5</accession>
<evidence type="ECO:0000313" key="1">
    <source>
        <dbReference type="EMBL" id="GAA0153180.1"/>
    </source>
</evidence>
<protein>
    <submittedName>
        <fullName evidence="1">Uncharacterized protein</fullName>
    </submittedName>
</protein>
<organism evidence="1 2">
    <name type="scientific">Lithospermum erythrorhizon</name>
    <name type="common">Purple gromwell</name>
    <name type="synonym">Lithospermum officinale var. erythrorhizon</name>
    <dbReference type="NCBI Taxonomy" id="34254"/>
    <lineage>
        <taxon>Eukaryota</taxon>
        <taxon>Viridiplantae</taxon>
        <taxon>Streptophyta</taxon>
        <taxon>Embryophyta</taxon>
        <taxon>Tracheophyta</taxon>
        <taxon>Spermatophyta</taxon>
        <taxon>Magnoliopsida</taxon>
        <taxon>eudicotyledons</taxon>
        <taxon>Gunneridae</taxon>
        <taxon>Pentapetalae</taxon>
        <taxon>asterids</taxon>
        <taxon>lamiids</taxon>
        <taxon>Boraginales</taxon>
        <taxon>Boraginaceae</taxon>
        <taxon>Boraginoideae</taxon>
        <taxon>Lithospermeae</taxon>
        <taxon>Lithospermum</taxon>
    </lineage>
</organism>
<comment type="caution">
    <text evidence="1">The sequence shown here is derived from an EMBL/GenBank/DDBJ whole genome shotgun (WGS) entry which is preliminary data.</text>
</comment>